<feature type="transmembrane region" description="Helical" evidence="1">
    <location>
        <begin position="20"/>
        <end position="39"/>
    </location>
</feature>
<dbReference type="Gene3D" id="3.80.10.10">
    <property type="entry name" value="Ribonuclease Inhibitor"/>
    <property type="match status" value="1"/>
</dbReference>
<gene>
    <name evidence="2" type="ORF">C7383_101552</name>
</gene>
<keyword evidence="1" id="KW-0812">Transmembrane</keyword>
<dbReference type="Gene3D" id="2.60.40.4270">
    <property type="entry name" value="Listeria-Bacteroides repeat domain"/>
    <property type="match status" value="1"/>
</dbReference>
<organism evidence="2 3">
    <name type="scientific">Murimonas intestini</name>
    <dbReference type="NCBI Taxonomy" id="1337051"/>
    <lineage>
        <taxon>Bacteria</taxon>
        <taxon>Bacillati</taxon>
        <taxon>Bacillota</taxon>
        <taxon>Clostridia</taxon>
        <taxon>Lachnospirales</taxon>
        <taxon>Lachnospiraceae</taxon>
        <taxon>Murimonas</taxon>
    </lineage>
</organism>
<keyword evidence="3" id="KW-1185">Reference proteome</keyword>
<reference evidence="2 3" key="1">
    <citation type="submission" date="2018-05" db="EMBL/GenBank/DDBJ databases">
        <authorList>
            <person name="Goeker M."/>
            <person name="Huntemann M."/>
            <person name="Clum A."/>
            <person name="Pillay M."/>
            <person name="Palaniappan K."/>
            <person name="Varghese N."/>
            <person name="Mikhailova N."/>
            <person name="Stamatis D."/>
            <person name="Reddy T."/>
            <person name="Daum C."/>
            <person name="Shapiro N."/>
            <person name="Ivanova N."/>
            <person name="Kyrpides N."/>
            <person name="Woyke T."/>
        </authorList>
    </citation>
    <scope>NUCLEOTIDE SEQUENCE [LARGE SCALE GENOMIC DNA]</scope>
    <source>
        <strain evidence="2 3">DSM 26524</strain>
    </source>
</reference>
<dbReference type="EMBL" id="QGGY01000001">
    <property type="protein sequence ID" value="PWJ79175.1"/>
    <property type="molecule type" value="Genomic_DNA"/>
</dbReference>
<protein>
    <submittedName>
        <fullName evidence="2">Leucine rich repeat (LRR) protein</fullName>
    </submittedName>
</protein>
<evidence type="ECO:0000256" key="1">
    <source>
        <dbReference type="SAM" id="Phobius"/>
    </source>
</evidence>
<dbReference type="Proteomes" id="UP000245412">
    <property type="component" value="Unassembled WGS sequence"/>
</dbReference>
<evidence type="ECO:0000313" key="3">
    <source>
        <dbReference type="Proteomes" id="UP000245412"/>
    </source>
</evidence>
<keyword evidence="1" id="KW-0472">Membrane</keyword>
<proteinExistence type="predicted"/>
<keyword evidence="1" id="KW-1133">Transmembrane helix</keyword>
<dbReference type="InterPro" id="IPR032675">
    <property type="entry name" value="LRR_dom_sf"/>
</dbReference>
<dbReference type="InterPro" id="IPR042229">
    <property type="entry name" value="Listeria/Bacterioides_rpt_sf"/>
</dbReference>
<evidence type="ECO:0000313" key="2">
    <source>
        <dbReference type="EMBL" id="PWJ79175.1"/>
    </source>
</evidence>
<dbReference type="Pfam" id="PF13306">
    <property type="entry name" value="LRR_5"/>
    <property type="match status" value="1"/>
</dbReference>
<dbReference type="InterPro" id="IPR026906">
    <property type="entry name" value="LRR_5"/>
</dbReference>
<sequence>MLSMSRKGNIFRGREDTPVLSFIKYILFLVLIAVCLFGCGRQGRKKASCIVVLEDCEDAVPDRKSAEADRGNDISFTLTLKNGCVITGTDYGEYDLAIKNGKAVLMLKDVRYSTIVRLYTTYECRTYFPNGGEGDPVRVSFSEQISNTLTEPFIREGYLQSGWNTKPDGSGEYIGFGSRCEEKELYAQWEKETEESDFAFICTEESAIVTGYHGQAVRCVLPDTLGGKTVRVIRQGAFANAEFTEFVCSDTVQTIEAGAFENSRVEAVTLFDNLLQISDESFRACPVRTLYLNARRAPVYAGSYFSAFPDKCERLFSRTGKKIVLFSGSSGRYGYDSQAIDKAFTEYDVVNMGTYAYTNARPQLDIIRRAMNAGDILIEAPEFDAAAQQFCESDELDRFFFSLTETDYKLITFLDLRTYTGVFDALNEYLYEHGRMEERDYSYLPAEYDDDGNRIDYPTYNEYGDYILKRPNSERDEMHRMIPADYTTDTITARRIKALDWQLAHFTEKGVTVLFTYTPRNRSSLTEKSTPERIRETETLLKQSLSVPVISHIEESLYSGIYFYEIDNHLSDEGVVLRTDRLIADLAEWLGSEDKNQ</sequence>
<accession>A0AB73TAH3</accession>
<name>A0AB73TAH3_9FIRM</name>
<comment type="caution">
    <text evidence="2">The sequence shown here is derived from an EMBL/GenBank/DDBJ whole genome shotgun (WGS) entry which is preliminary data.</text>
</comment>
<dbReference type="AlphaFoldDB" id="A0AB73TAH3"/>